<comment type="caution">
    <text evidence="2">The sequence shown here is derived from an EMBL/GenBank/DDBJ whole genome shotgun (WGS) entry which is preliminary data.</text>
</comment>
<dbReference type="Pfam" id="PF14690">
    <property type="entry name" value="Zn_ribbon_ISL3"/>
    <property type="match status" value="1"/>
</dbReference>
<dbReference type="EMBL" id="BNJK01000002">
    <property type="protein sequence ID" value="GHP00270.1"/>
    <property type="molecule type" value="Genomic_DNA"/>
</dbReference>
<dbReference type="InterPro" id="IPR047951">
    <property type="entry name" value="Transpos_ISL3"/>
</dbReference>
<sequence>MIQPTLFLGLPAHLHLDRIEITPQLVILSLATERAEATCPLCQQASHRVHSHYARTLTDLPCEEKVLRLLVLVRRFFCANEGCARKIFAERFPDLTSVYARRTTRCKATLAELGFALGGKAAAALCTHLGLQGSRMTILRILRQTPVPAVLTPTMLGVDEFALRRGKNTAPSSSI</sequence>
<gene>
    <name evidence="2" type="ORF">KSF_103170</name>
</gene>
<dbReference type="PANTHER" id="PTHR33498">
    <property type="entry name" value="TRANSPOSASE FOR INSERTION SEQUENCE ELEMENT IS1557"/>
    <property type="match status" value="1"/>
</dbReference>
<protein>
    <recommendedName>
        <fullName evidence="1">Transposase IS204/IS1001/IS1096/IS1165 zinc-finger domain-containing protein</fullName>
    </recommendedName>
</protein>
<evidence type="ECO:0000259" key="1">
    <source>
        <dbReference type="Pfam" id="PF14690"/>
    </source>
</evidence>
<proteinExistence type="predicted"/>
<feature type="domain" description="Transposase IS204/IS1001/IS1096/IS1165 zinc-finger" evidence="1">
    <location>
        <begin position="37"/>
        <end position="80"/>
    </location>
</feature>
<dbReference type="InterPro" id="IPR029261">
    <property type="entry name" value="Transposase_Znf"/>
</dbReference>
<keyword evidence="3" id="KW-1185">Reference proteome</keyword>
<dbReference type="RefSeq" id="WP_220210823.1">
    <property type="nucleotide sequence ID" value="NZ_BNJK01000002.1"/>
</dbReference>
<dbReference type="AlphaFoldDB" id="A0A8J3N6J6"/>
<organism evidence="2 3">
    <name type="scientific">Reticulibacter mediterranei</name>
    <dbReference type="NCBI Taxonomy" id="2778369"/>
    <lineage>
        <taxon>Bacteria</taxon>
        <taxon>Bacillati</taxon>
        <taxon>Chloroflexota</taxon>
        <taxon>Ktedonobacteria</taxon>
        <taxon>Ktedonobacterales</taxon>
        <taxon>Reticulibacteraceae</taxon>
        <taxon>Reticulibacter</taxon>
    </lineage>
</organism>
<dbReference type="PANTHER" id="PTHR33498:SF1">
    <property type="entry name" value="TRANSPOSASE FOR INSERTION SEQUENCE ELEMENT IS1557"/>
    <property type="match status" value="1"/>
</dbReference>
<reference evidence="2" key="1">
    <citation type="submission" date="2020-10" db="EMBL/GenBank/DDBJ databases">
        <title>Taxonomic study of unclassified bacteria belonging to the class Ktedonobacteria.</title>
        <authorList>
            <person name="Yabe S."/>
            <person name="Wang C.M."/>
            <person name="Zheng Y."/>
            <person name="Sakai Y."/>
            <person name="Cavaletti L."/>
            <person name="Monciardini P."/>
            <person name="Donadio S."/>
        </authorList>
    </citation>
    <scope>NUCLEOTIDE SEQUENCE</scope>
    <source>
        <strain evidence="2">ID150040</strain>
    </source>
</reference>
<name>A0A8J3N6J6_9CHLR</name>
<accession>A0A8J3N6J6</accession>
<dbReference type="Proteomes" id="UP000597444">
    <property type="component" value="Unassembled WGS sequence"/>
</dbReference>
<evidence type="ECO:0000313" key="3">
    <source>
        <dbReference type="Proteomes" id="UP000597444"/>
    </source>
</evidence>
<evidence type="ECO:0000313" key="2">
    <source>
        <dbReference type="EMBL" id="GHP00270.1"/>
    </source>
</evidence>